<feature type="region of interest" description="Disordered" evidence="1">
    <location>
        <begin position="125"/>
        <end position="163"/>
    </location>
</feature>
<sequence length="341" mass="35170">MTDFSAALLAADGSKHGLSGADGESLERRVGRSADCDITIDDPRVSRAHALLRVKEQSLSIEDLGSANGTQVNGRTISAETTLSDGDTVSFDKHNYVVILSGVSADMDATIVGGMDDATLVSIPEPEPKAMPEPVKEAPTAEPLKAQAPSDLPGSWTDSGTSDSTRVLSLDAIAESESGPVDMERASDLPHLILVATSGSGAEAVELQVGDGTKPDVWEIGRDPSCEVVVDEPSVSARHAQLIHDNGRWRLVNLVSANGIFVNGEKRLTAYLADGDEIRLGIASLIFRAAAGSVVAAAAKAASDQSAQLAAAGSNKGFSATLVLTVAILALAAAAAAYFLL</sequence>
<reference evidence="4 5" key="1">
    <citation type="submission" date="2020-07" db="EMBL/GenBank/DDBJ databases">
        <title>Halieaceae bacterium, F7430, whole genome shotgun sequencing project.</title>
        <authorList>
            <person name="Jiang S."/>
            <person name="Liu Z.W."/>
            <person name="Du Z.J."/>
        </authorList>
    </citation>
    <scope>NUCLEOTIDE SEQUENCE [LARGE SCALE GENOMIC DNA]</scope>
    <source>
        <strain evidence="4 5">F7430</strain>
    </source>
</reference>
<evidence type="ECO:0000313" key="5">
    <source>
        <dbReference type="Proteomes" id="UP000539350"/>
    </source>
</evidence>
<dbReference type="InterPro" id="IPR050923">
    <property type="entry name" value="Cell_Proc_Reg/RNA_Proc"/>
</dbReference>
<dbReference type="PANTHER" id="PTHR23308">
    <property type="entry name" value="NUCLEAR INHIBITOR OF PROTEIN PHOSPHATASE-1"/>
    <property type="match status" value="1"/>
</dbReference>
<dbReference type="PROSITE" id="PS50006">
    <property type="entry name" value="FHA_DOMAIN"/>
    <property type="match status" value="2"/>
</dbReference>
<protein>
    <submittedName>
        <fullName evidence="4">FHA domain-containing protein</fullName>
    </submittedName>
</protein>
<name>A0A7W2TTE9_9GAMM</name>
<keyword evidence="2" id="KW-0812">Transmembrane</keyword>
<accession>A0A7W2TTE9</accession>
<feature type="transmembrane region" description="Helical" evidence="2">
    <location>
        <begin position="318"/>
        <end position="340"/>
    </location>
</feature>
<proteinExistence type="predicted"/>
<dbReference type="AlphaFoldDB" id="A0A7W2TTE9"/>
<evidence type="ECO:0000256" key="2">
    <source>
        <dbReference type="SAM" id="Phobius"/>
    </source>
</evidence>
<organism evidence="4 5">
    <name type="scientific">Sediminihaliea albiluteola</name>
    <dbReference type="NCBI Taxonomy" id="2758564"/>
    <lineage>
        <taxon>Bacteria</taxon>
        <taxon>Pseudomonadati</taxon>
        <taxon>Pseudomonadota</taxon>
        <taxon>Gammaproteobacteria</taxon>
        <taxon>Cellvibrionales</taxon>
        <taxon>Halieaceae</taxon>
        <taxon>Sediminihaliea</taxon>
    </lineage>
</organism>
<dbReference type="InterPro" id="IPR008984">
    <property type="entry name" value="SMAD_FHA_dom_sf"/>
</dbReference>
<dbReference type="Pfam" id="PF00498">
    <property type="entry name" value="FHA"/>
    <property type="match status" value="2"/>
</dbReference>
<dbReference type="EMBL" id="JACFXU010000008">
    <property type="protein sequence ID" value="MBA6411569.1"/>
    <property type="molecule type" value="Genomic_DNA"/>
</dbReference>
<dbReference type="RefSeq" id="WP_182168430.1">
    <property type="nucleotide sequence ID" value="NZ_JACFXU010000008.1"/>
</dbReference>
<feature type="compositionally biased region" description="Low complexity" evidence="1">
    <location>
        <begin position="154"/>
        <end position="163"/>
    </location>
</feature>
<feature type="domain" description="FHA" evidence="3">
    <location>
        <begin position="218"/>
        <end position="267"/>
    </location>
</feature>
<evidence type="ECO:0000256" key="1">
    <source>
        <dbReference type="SAM" id="MobiDB-lite"/>
    </source>
</evidence>
<comment type="caution">
    <text evidence="4">The sequence shown here is derived from an EMBL/GenBank/DDBJ whole genome shotgun (WGS) entry which is preliminary data.</text>
</comment>
<dbReference type="SMART" id="SM00240">
    <property type="entry name" value="FHA"/>
    <property type="match status" value="2"/>
</dbReference>
<dbReference type="SUPFAM" id="SSF49879">
    <property type="entry name" value="SMAD/FHA domain"/>
    <property type="match status" value="2"/>
</dbReference>
<evidence type="ECO:0000313" key="4">
    <source>
        <dbReference type="EMBL" id="MBA6411569.1"/>
    </source>
</evidence>
<dbReference type="CDD" id="cd00060">
    <property type="entry name" value="FHA"/>
    <property type="match status" value="2"/>
</dbReference>
<keyword evidence="2" id="KW-0472">Membrane</keyword>
<dbReference type="Proteomes" id="UP000539350">
    <property type="component" value="Unassembled WGS sequence"/>
</dbReference>
<keyword evidence="5" id="KW-1185">Reference proteome</keyword>
<gene>
    <name evidence="4" type="ORF">H2508_00350</name>
</gene>
<dbReference type="InterPro" id="IPR000253">
    <property type="entry name" value="FHA_dom"/>
</dbReference>
<evidence type="ECO:0000259" key="3">
    <source>
        <dbReference type="PROSITE" id="PS50006"/>
    </source>
</evidence>
<feature type="domain" description="FHA" evidence="3">
    <location>
        <begin position="28"/>
        <end position="77"/>
    </location>
</feature>
<keyword evidence="2" id="KW-1133">Transmembrane helix</keyword>
<feature type="compositionally biased region" description="Basic and acidic residues" evidence="1">
    <location>
        <begin position="126"/>
        <end position="136"/>
    </location>
</feature>
<dbReference type="Gene3D" id="2.60.200.20">
    <property type="match status" value="2"/>
</dbReference>